<dbReference type="GO" id="GO:0005524">
    <property type="term" value="F:ATP binding"/>
    <property type="evidence" value="ECO:0007669"/>
    <property type="project" value="UniProtKB-KW"/>
</dbReference>
<evidence type="ECO:0000256" key="4">
    <source>
        <dbReference type="ARBA" id="ARBA00022679"/>
    </source>
</evidence>
<dbReference type="GO" id="GO:0002189">
    <property type="term" value="C:ribose phosphate diphosphokinase complex"/>
    <property type="evidence" value="ECO:0007669"/>
    <property type="project" value="TreeGrafter"/>
</dbReference>
<dbReference type="Gene3D" id="3.40.50.2020">
    <property type="match status" value="2"/>
</dbReference>
<keyword evidence="7" id="KW-0547">Nucleotide-binding</keyword>
<comment type="pathway">
    <text evidence="1">Metabolic intermediate biosynthesis; 5-phospho-alpha-D-ribose 1-diphosphate biosynthesis; 5-phospho-alpha-D-ribose 1-diphosphate from D-ribose 5-phosphate (route I): step 1/1.</text>
</comment>
<evidence type="ECO:0000256" key="10">
    <source>
        <dbReference type="ARBA" id="ARBA00022842"/>
    </source>
</evidence>
<dbReference type="PANTHER" id="PTHR10210:SF32">
    <property type="entry name" value="RIBOSE-PHOSPHATE PYROPHOSPHOKINASE 2"/>
    <property type="match status" value="1"/>
</dbReference>
<dbReference type="OrthoDB" id="413572at2759"/>
<dbReference type="InterPro" id="IPR029099">
    <property type="entry name" value="Pribosyltran_N"/>
</dbReference>
<name>A0A9N8H7L3_9STRA</name>
<accession>A0A9N8H7L3</accession>
<dbReference type="GO" id="GO:0006015">
    <property type="term" value="P:5-phosphoribose 1-diphosphate biosynthetic process"/>
    <property type="evidence" value="ECO:0007669"/>
    <property type="project" value="TreeGrafter"/>
</dbReference>
<comment type="catalytic activity">
    <reaction evidence="11">
        <text>D-ribose 5-phosphate + ATP = 5-phospho-alpha-D-ribose 1-diphosphate + AMP + H(+)</text>
        <dbReference type="Rhea" id="RHEA:15609"/>
        <dbReference type="ChEBI" id="CHEBI:15378"/>
        <dbReference type="ChEBI" id="CHEBI:30616"/>
        <dbReference type="ChEBI" id="CHEBI:58017"/>
        <dbReference type="ChEBI" id="CHEBI:78346"/>
        <dbReference type="ChEBI" id="CHEBI:456215"/>
        <dbReference type="EC" id="2.7.6.1"/>
    </reaction>
</comment>
<dbReference type="GO" id="GO:0005737">
    <property type="term" value="C:cytoplasm"/>
    <property type="evidence" value="ECO:0007669"/>
    <property type="project" value="TreeGrafter"/>
</dbReference>
<evidence type="ECO:0000259" key="13">
    <source>
        <dbReference type="Pfam" id="PF13793"/>
    </source>
</evidence>
<dbReference type="InterPro" id="IPR029057">
    <property type="entry name" value="PRTase-like"/>
</dbReference>
<evidence type="ECO:0000313" key="15">
    <source>
        <dbReference type="Proteomes" id="UP001153069"/>
    </source>
</evidence>
<evidence type="ECO:0000256" key="3">
    <source>
        <dbReference type="ARBA" id="ARBA00013247"/>
    </source>
</evidence>
<dbReference type="GO" id="GO:0000287">
    <property type="term" value="F:magnesium ion binding"/>
    <property type="evidence" value="ECO:0007669"/>
    <property type="project" value="InterPro"/>
</dbReference>
<evidence type="ECO:0000256" key="8">
    <source>
        <dbReference type="ARBA" id="ARBA00022777"/>
    </source>
</evidence>
<dbReference type="Proteomes" id="UP001153069">
    <property type="component" value="Unassembled WGS sequence"/>
</dbReference>
<dbReference type="PANTHER" id="PTHR10210">
    <property type="entry name" value="RIBOSE-PHOSPHATE DIPHOSPHOKINASE FAMILY MEMBER"/>
    <property type="match status" value="1"/>
</dbReference>
<evidence type="ECO:0000256" key="1">
    <source>
        <dbReference type="ARBA" id="ARBA00004996"/>
    </source>
</evidence>
<dbReference type="InterPro" id="IPR005946">
    <property type="entry name" value="Rib-P_diPkinase"/>
</dbReference>
<evidence type="ECO:0000256" key="12">
    <source>
        <dbReference type="SAM" id="MobiDB-lite"/>
    </source>
</evidence>
<keyword evidence="9" id="KW-0067">ATP-binding</keyword>
<keyword evidence="8" id="KW-0418">Kinase</keyword>
<keyword evidence="5" id="KW-0479">Metal-binding</keyword>
<dbReference type="GO" id="GO:0016301">
    <property type="term" value="F:kinase activity"/>
    <property type="evidence" value="ECO:0007669"/>
    <property type="project" value="UniProtKB-KW"/>
</dbReference>
<sequence>MLSSHTSRAIKNQGRSVLFRKRSRSIAWQQDGRCLSVLAREKQPQQETNHHDQWSAAYLVLAGAAATVSWVSSWKKKDNTTYCEQSQSADLPVYGSSSDPMMDAGQAAATDLKDVYLVPSPVQVSEEQIKDPSSELNRGARAFEVSLDSCQQLLLATSKQPPPEQQQEVEPQQEPIEQPFTATTPAVEEVAPVRLAENLQRVNTRHLDDTNMVTTRKMYFYRTPRIQSRMQKKFILLAGPASEDLGADIAHLLGLDLNHLEVGAHNDGEVKIHMQDSVRGKHVFIINSTNSIDTVVELMLLISTLRRASAKHITAVVPYFGYSRQDRKIAREPIGAADVALMLEEMGVDRVMCMDLHSDTLRGFFPPKIPVENLIPVPVAAAYFHEELSTMLPLPPGFNEETDTPPYPKVTVVASHESQVARASQFRTVLQRLSGNSEIELALISKNRQRRNSTSYDPVLVGNVKGRKCILVDDIVNTGSTLKGNVEQLKERGAESIYAWATHGVFGPDSDVPARIQELEALDYLLISNSVNNDCRRRLPSKVRQLNVAPLLAEAIARALHNQSISSILSLENMTVERYDG</sequence>
<feature type="region of interest" description="Disordered" evidence="12">
    <location>
        <begin position="158"/>
        <end position="177"/>
    </location>
</feature>
<gene>
    <name evidence="14" type="ORF">SEMRO_143_G066660.1</name>
</gene>
<evidence type="ECO:0000313" key="14">
    <source>
        <dbReference type="EMBL" id="CAB9502692.1"/>
    </source>
</evidence>
<evidence type="ECO:0000256" key="5">
    <source>
        <dbReference type="ARBA" id="ARBA00022723"/>
    </source>
</evidence>
<dbReference type="CDD" id="cd06223">
    <property type="entry name" value="PRTases_typeI"/>
    <property type="match status" value="2"/>
</dbReference>
<dbReference type="EC" id="2.7.6.1" evidence="3"/>
<dbReference type="GO" id="GO:0006164">
    <property type="term" value="P:purine nucleotide biosynthetic process"/>
    <property type="evidence" value="ECO:0007669"/>
    <property type="project" value="TreeGrafter"/>
</dbReference>
<dbReference type="SMART" id="SM01400">
    <property type="entry name" value="Pribosyltran_N"/>
    <property type="match status" value="1"/>
</dbReference>
<keyword evidence="6" id="KW-0545">Nucleotide biosynthesis</keyword>
<protein>
    <recommendedName>
        <fullName evidence="3">ribose-phosphate diphosphokinase</fullName>
        <ecNumber evidence="3">2.7.6.1</ecNumber>
    </recommendedName>
</protein>
<proteinExistence type="inferred from homology"/>
<dbReference type="Pfam" id="PF13793">
    <property type="entry name" value="Pribosyltran_N"/>
    <property type="match status" value="1"/>
</dbReference>
<keyword evidence="15" id="KW-1185">Reference proteome</keyword>
<reference evidence="14" key="1">
    <citation type="submission" date="2020-06" db="EMBL/GenBank/DDBJ databases">
        <authorList>
            <consortium name="Plant Systems Biology data submission"/>
        </authorList>
    </citation>
    <scope>NUCLEOTIDE SEQUENCE</scope>
    <source>
        <strain evidence="14">D6</strain>
    </source>
</reference>
<feature type="domain" description="Ribose-phosphate pyrophosphokinase N-terminal" evidence="13">
    <location>
        <begin position="235"/>
        <end position="347"/>
    </location>
</feature>
<organism evidence="14 15">
    <name type="scientific">Seminavis robusta</name>
    <dbReference type="NCBI Taxonomy" id="568900"/>
    <lineage>
        <taxon>Eukaryota</taxon>
        <taxon>Sar</taxon>
        <taxon>Stramenopiles</taxon>
        <taxon>Ochrophyta</taxon>
        <taxon>Bacillariophyta</taxon>
        <taxon>Bacillariophyceae</taxon>
        <taxon>Bacillariophycidae</taxon>
        <taxon>Naviculales</taxon>
        <taxon>Naviculaceae</taxon>
        <taxon>Seminavis</taxon>
    </lineage>
</organism>
<comment type="caution">
    <text evidence="14">The sequence shown here is derived from an EMBL/GenBank/DDBJ whole genome shotgun (WGS) entry which is preliminary data.</text>
</comment>
<dbReference type="NCBIfam" id="TIGR01251">
    <property type="entry name" value="ribP_PPkin"/>
    <property type="match status" value="1"/>
</dbReference>
<dbReference type="GO" id="GO:0004749">
    <property type="term" value="F:ribose phosphate diphosphokinase activity"/>
    <property type="evidence" value="ECO:0007669"/>
    <property type="project" value="UniProtKB-EC"/>
</dbReference>
<dbReference type="AlphaFoldDB" id="A0A9N8H7L3"/>
<dbReference type="Pfam" id="PF14572">
    <property type="entry name" value="Pribosyl_synth"/>
    <property type="match status" value="1"/>
</dbReference>
<evidence type="ECO:0000256" key="9">
    <source>
        <dbReference type="ARBA" id="ARBA00022840"/>
    </source>
</evidence>
<comment type="similarity">
    <text evidence="2">Belongs to the ribose-phosphate pyrophosphokinase family.</text>
</comment>
<keyword evidence="10" id="KW-0460">Magnesium</keyword>
<evidence type="ECO:0000256" key="7">
    <source>
        <dbReference type="ARBA" id="ARBA00022741"/>
    </source>
</evidence>
<dbReference type="EMBL" id="CAICTM010000142">
    <property type="protein sequence ID" value="CAB9502692.1"/>
    <property type="molecule type" value="Genomic_DNA"/>
</dbReference>
<dbReference type="FunFam" id="3.40.50.2020:FF:000007">
    <property type="entry name" value="Ribose-phosphate pyrophosphokinase"/>
    <property type="match status" value="1"/>
</dbReference>
<feature type="compositionally biased region" description="Low complexity" evidence="12">
    <location>
        <begin position="165"/>
        <end position="177"/>
    </location>
</feature>
<evidence type="ECO:0000256" key="11">
    <source>
        <dbReference type="ARBA" id="ARBA00049535"/>
    </source>
</evidence>
<evidence type="ECO:0000256" key="6">
    <source>
        <dbReference type="ARBA" id="ARBA00022727"/>
    </source>
</evidence>
<evidence type="ECO:0000256" key="2">
    <source>
        <dbReference type="ARBA" id="ARBA00006478"/>
    </source>
</evidence>
<dbReference type="SUPFAM" id="SSF53271">
    <property type="entry name" value="PRTase-like"/>
    <property type="match status" value="2"/>
</dbReference>
<keyword evidence="4" id="KW-0808">Transferase</keyword>
<dbReference type="InterPro" id="IPR000836">
    <property type="entry name" value="PRTase_dom"/>
</dbReference>